<sequence length="385" mass="40989">MSARSCSRCERVTGAQIAILALAALSVGLGAWTVRRDAPPAWRFAAPVPLVAEGAPAFDTVLDYTAPAGQAHSPGVALGEGGFDILWFEGSQEAQADVDIFAASVTRGDGGWRVGAPRRRVTRAALGAAMEPPQLVVTLGNTIENENASGALYTTAVSVGGWAMASVADVRMGPEGPLGARKLNLSPLLNRSHLVKSPMVEYADGSHALPAYFEMGQMHGVLVRLDARGRVRDAARMDAPGLQPIQPMIVPQDATRAVAFLRDFDAARGRLLISRTTDGGRTWSRVRQTDIPSPSAPVAALSLGGARILAAMNDDPDAPGDLRLSLSEDAGETWRVLHRFRADEGALRYPMLRRLKDDSIVLAYSKGTKRGITAHVFNAAWALQQ</sequence>
<proteinExistence type="predicted"/>
<dbReference type="InterPro" id="IPR036278">
    <property type="entry name" value="Sialidase_sf"/>
</dbReference>
<protein>
    <recommendedName>
        <fullName evidence="1">Sialidase domain-containing protein</fullName>
    </recommendedName>
</protein>
<name>A0A3A8AV31_9RHOB</name>
<accession>A0A3A8AV31</accession>
<evidence type="ECO:0000313" key="2">
    <source>
        <dbReference type="EMBL" id="RKF14013.1"/>
    </source>
</evidence>
<dbReference type="PANTHER" id="PTHR43752">
    <property type="entry name" value="BNR/ASP-BOX REPEAT FAMILY PROTEIN"/>
    <property type="match status" value="1"/>
</dbReference>
<evidence type="ECO:0000259" key="1">
    <source>
        <dbReference type="Pfam" id="PF13088"/>
    </source>
</evidence>
<keyword evidence="3" id="KW-1185">Reference proteome</keyword>
<dbReference type="Pfam" id="PF13088">
    <property type="entry name" value="BNR_2"/>
    <property type="match status" value="1"/>
</dbReference>
<gene>
    <name evidence="2" type="ORF">D6850_12595</name>
</gene>
<dbReference type="SUPFAM" id="SSF50939">
    <property type="entry name" value="Sialidases"/>
    <property type="match status" value="1"/>
</dbReference>
<dbReference type="InterPro" id="IPR011040">
    <property type="entry name" value="Sialidase"/>
</dbReference>
<dbReference type="PANTHER" id="PTHR43752:SF2">
    <property type="entry name" value="BNR_ASP-BOX REPEAT FAMILY PROTEIN"/>
    <property type="match status" value="1"/>
</dbReference>
<evidence type="ECO:0000313" key="3">
    <source>
        <dbReference type="Proteomes" id="UP000281128"/>
    </source>
</evidence>
<dbReference type="EMBL" id="RAPE01000003">
    <property type="protein sequence ID" value="RKF14013.1"/>
    <property type="molecule type" value="Genomic_DNA"/>
</dbReference>
<dbReference type="Gene3D" id="2.120.10.10">
    <property type="match status" value="1"/>
</dbReference>
<feature type="domain" description="Sialidase" evidence="1">
    <location>
        <begin position="86"/>
        <end position="357"/>
    </location>
</feature>
<organism evidence="2 3">
    <name type="scientific">Roseovarius spongiae</name>
    <dbReference type="NCBI Taxonomy" id="2320272"/>
    <lineage>
        <taxon>Bacteria</taxon>
        <taxon>Pseudomonadati</taxon>
        <taxon>Pseudomonadota</taxon>
        <taxon>Alphaproteobacteria</taxon>
        <taxon>Rhodobacterales</taxon>
        <taxon>Roseobacteraceae</taxon>
        <taxon>Roseovarius</taxon>
    </lineage>
</organism>
<dbReference type="AlphaFoldDB" id="A0A3A8AV31"/>
<dbReference type="OrthoDB" id="41724at2"/>
<dbReference type="Proteomes" id="UP000281128">
    <property type="component" value="Unassembled WGS sequence"/>
</dbReference>
<comment type="caution">
    <text evidence="2">The sequence shown here is derived from an EMBL/GenBank/DDBJ whole genome shotgun (WGS) entry which is preliminary data.</text>
</comment>
<dbReference type="CDD" id="cd15482">
    <property type="entry name" value="Sialidase_non-viral"/>
    <property type="match status" value="1"/>
</dbReference>
<reference evidence="2 3" key="1">
    <citation type="submission" date="2018-09" db="EMBL/GenBank/DDBJ databases">
        <title>Roseovarius spongiae sp. nov., isolated from a marine sponge.</title>
        <authorList>
            <person name="Zhuang L."/>
            <person name="Luo L."/>
        </authorList>
    </citation>
    <scope>NUCLEOTIDE SEQUENCE [LARGE SCALE GENOMIC DNA]</scope>
    <source>
        <strain evidence="2 3">HN-E21</strain>
    </source>
</reference>